<accession>A0A7G1KQF9</accession>
<organism evidence="1 2">
    <name type="scientific">Nocardia wallacei</name>
    <dbReference type="NCBI Taxonomy" id="480035"/>
    <lineage>
        <taxon>Bacteria</taxon>
        <taxon>Bacillati</taxon>
        <taxon>Actinomycetota</taxon>
        <taxon>Actinomycetes</taxon>
        <taxon>Mycobacteriales</taxon>
        <taxon>Nocardiaceae</taxon>
        <taxon>Nocardia</taxon>
    </lineage>
</organism>
<name>A0A7G1KQF9_9NOCA</name>
<dbReference type="Proteomes" id="UP000516173">
    <property type="component" value="Chromosome"/>
</dbReference>
<gene>
    <name evidence="1" type="ORF">NWFMUON74_52390</name>
</gene>
<keyword evidence="2" id="KW-1185">Reference proteome</keyword>
<reference evidence="1 2" key="1">
    <citation type="submission" date="2020-08" db="EMBL/GenBank/DDBJ databases">
        <title>Genome Sequencing of Nocardia wallacei strain FMUON74 and assembly.</title>
        <authorList>
            <person name="Toyokawa M."/>
            <person name="Uesaka K."/>
        </authorList>
    </citation>
    <scope>NUCLEOTIDE SEQUENCE [LARGE SCALE GENOMIC DNA]</scope>
    <source>
        <strain evidence="1 2">FMUON74</strain>
    </source>
</reference>
<dbReference type="AlphaFoldDB" id="A0A7G1KQF9"/>
<dbReference type="EMBL" id="AP023396">
    <property type="protein sequence ID" value="BCK57467.1"/>
    <property type="molecule type" value="Genomic_DNA"/>
</dbReference>
<protein>
    <submittedName>
        <fullName evidence="1">Uncharacterized protein</fullName>
    </submittedName>
</protein>
<evidence type="ECO:0000313" key="1">
    <source>
        <dbReference type="EMBL" id="BCK57467.1"/>
    </source>
</evidence>
<dbReference type="KEGG" id="nwl:NWFMUON74_52390"/>
<dbReference type="PROSITE" id="PS51257">
    <property type="entry name" value="PROKAR_LIPOPROTEIN"/>
    <property type="match status" value="1"/>
</dbReference>
<sequence length="150" mass="15794">MEMTVRTIGFPARHRRPAVAAVVSAVIALAGCGGQDTDAAGQSPTANELPEVIDCPFGKPAVRPANVIMACADLGLRVERIDWKSWGPDRAEGDGVQHFNTCDPNCAAGNFVSVPVHIVLSDVVEPGHVFTTATTTDANGKTLTSPMTRR</sequence>
<evidence type="ECO:0000313" key="2">
    <source>
        <dbReference type="Proteomes" id="UP000516173"/>
    </source>
</evidence>
<proteinExistence type="predicted"/>